<dbReference type="InterPro" id="IPR000811">
    <property type="entry name" value="Glyco_trans_35"/>
</dbReference>
<dbReference type="GO" id="GO:0030170">
    <property type="term" value="F:pyridoxal phosphate binding"/>
    <property type="evidence" value="ECO:0007669"/>
    <property type="project" value="InterPro"/>
</dbReference>
<accession>A0A518EP89</accession>
<comment type="catalytic activity">
    <reaction evidence="1">
        <text>[(1-&gt;4)-alpha-D-glucosyl](n) + phosphate = [(1-&gt;4)-alpha-D-glucosyl](n-1) + alpha-D-glucose 1-phosphate</text>
        <dbReference type="Rhea" id="RHEA:41732"/>
        <dbReference type="Rhea" id="RHEA-COMP:9584"/>
        <dbReference type="Rhea" id="RHEA-COMP:9586"/>
        <dbReference type="ChEBI" id="CHEBI:15444"/>
        <dbReference type="ChEBI" id="CHEBI:43474"/>
        <dbReference type="ChEBI" id="CHEBI:58601"/>
        <dbReference type="EC" id="2.4.1.1"/>
    </reaction>
</comment>
<evidence type="ECO:0000256" key="2">
    <source>
        <dbReference type="ARBA" id="ARBA00006047"/>
    </source>
</evidence>
<dbReference type="NCBIfam" id="TIGR02094">
    <property type="entry name" value="more_P_ylases"/>
    <property type="match status" value="1"/>
</dbReference>
<evidence type="ECO:0000259" key="5">
    <source>
        <dbReference type="Pfam" id="PF11897"/>
    </source>
</evidence>
<dbReference type="RefSeq" id="WP_145195594.1">
    <property type="nucleotide sequence ID" value="NZ_CP036434.1"/>
</dbReference>
<protein>
    <submittedName>
        <fullName evidence="6">Maltodextrin phosphorylase</fullName>
        <ecNumber evidence="6">2.4.1.1</ecNumber>
    </submittedName>
</protein>
<keyword evidence="6" id="KW-0808">Transferase</keyword>
<comment type="similarity">
    <text evidence="2">Belongs to the glycogen phosphorylase family.</text>
</comment>
<dbReference type="PIRSF" id="PIRSF000460">
    <property type="entry name" value="Pprylas_GlgP"/>
    <property type="match status" value="1"/>
</dbReference>
<sequence>MTPKALQKRIHALALDLRWTWCPAAQSLFAAIDPLQWEATNHAPLETLRRVPEARLEACAEDPKFASLLDAAEKASEAYYGAKTWFERSMAKKASDLKVAYFCSEFAIHESLQQYSGGLGVLAGDHVKSASDLGVPFVGVGLLYRHGYYIQELRDDGTTRVLYPKVNFADLPIVDTGKEIECPLGGKLVRAKIWKQQVGRVALYLLDADIDGEPKAHRELTEGLYKGEPDLRLRQQVLLGVGGILALAAVKEKPTVIHLNEGHAAFASVERMRGLMAKGRSLEKALAEVKASTVFTTHTPVPAGHDRYGAKDVAKYLKTHLKALGLSAEKFADMAREVPGDKKEPFCMTVLGLNTAHKVNGVAELHGKISREMWMKVYGAETADEVPIGHVTNGVHARTWLAAEADAMYAKYIKPKWNSMGPDDNPWKDAEKIPLEVLWELRKTLRARLVHFMRTRLARQAERRGDGTAAVAEAWRMLDEDALTLGFARRFATYKRAPLIFKEAKRLSALLNHEDRPVQLIFAGKAHPRDEGGQELAKIIYEETKKSGFRGRVALIEEYDMQVGRMLTSGCDVWLNNPVRPNEASGTSGMKPPLHGGLNASILDGWWPEGYDGKNGWVIGDENEFESREKQDTYDAKALVEVLEKDLVPLFYTRDKDGLPQEWLERARHSLVSIPGKFNTHRMVGDYVKNAYLA</sequence>
<evidence type="ECO:0000313" key="7">
    <source>
        <dbReference type="Proteomes" id="UP000320390"/>
    </source>
</evidence>
<dbReference type="PANTHER" id="PTHR42655:SF1">
    <property type="entry name" value="GLYCOGEN PHOSPHORYLASE"/>
    <property type="match status" value="1"/>
</dbReference>
<dbReference type="AlphaFoldDB" id="A0A518EP89"/>
<dbReference type="InterPro" id="IPR011834">
    <property type="entry name" value="Agluc_phsphrylas"/>
</dbReference>
<organism evidence="6 7">
    <name type="scientific">Saltatorellus ferox</name>
    <dbReference type="NCBI Taxonomy" id="2528018"/>
    <lineage>
        <taxon>Bacteria</taxon>
        <taxon>Pseudomonadati</taxon>
        <taxon>Planctomycetota</taxon>
        <taxon>Planctomycetia</taxon>
        <taxon>Planctomycetia incertae sedis</taxon>
        <taxon>Saltatorellus</taxon>
    </lineage>
</organism>
<keyword evidence="6" id="KW-0328">Glycosyltransferase</keyword>
<dbReference type="GO" id="GO:0005975">
    <property type="term" value="P:carbohydrate metabolic process"/>
    <property type="evidence" value="ECO:0007669"/>
    <property type="project" value="InterPro"/>
</dbReference>
<dbReference type="Proteomes" id="UP000320390">
    <property type="component" value="Chromosome"/>
</dbReference>
<feature type="domain" description="DUF3417" evidence="5">
    <location>
        <begin position="8"/>
        <end position="112"/>
    </location>
</feature>
<proteinExistence type="inferred from homology"/>
<dbReference type="InterPro" id="IPR052182">
    <property type="entry name" value="Glycogen/Maltodextrin_Phosph"/>
</dbReference>
<name>A0A518EP89_9BACT</name>
<dbReference type="EMBL" id="CP036434">
    <property type="protein sequence ID" value="QDV05898.1"/>
    <property type="molecule type" value="Genomic_DNA"/>
</dbReference>
<dbReference type="Pfam" id="PF11897">
    <property type="entry name" value="DUF3417"/>
    <property type="match status" value="1"/>
</dbReference>
<keyword evidence="3" id="KW-0021">Allosteric enzyme</keyword>
<dbReference type="SUPFAM" id="SSF53756">
    <property type="entry name" value="UDP-Glycosyltransferase/glycogen phosphorylase"/>
    <property type="match status" value="1"/>
</dbReference>
<dbReference type="OrthoDB" id="9760804at2"/>
<keyword evidence="7" id="KW-1185">Reference proteome</keyword>
<gene>
    <name evidence="6" type="primary">malP</name>
    <name evidence="6" type="ORF">Poly30_14010</name>
</gene>
<dbReference type="InterPro" id="IPR024517">
    <property type="entry name" value="Glycogen_phosphorylase_DUF3417"/>
</dbReference>
<evidence type="ECO:0000313" key="6">
    <source>
        <dbReference type="EMBL" id="QDV05898.1"/>
    </source>
</evidence>
<reference evidence="6 7" key="1">
    <citation type="submission" date="2019-02" db="EMBL/GenBank/DDBJ databases">
        <title>Deep-cultivation of Planctomycetes and their phenomic and genomic characterization uncovers novel biology.</title>
        <authorList>
            <person name="Wiegand S."/>
            <person name="Jogler M."/>
            <person name="Boedeker C."/>
            <person name="Pinto D."/>
            <person name="Vollmers J."/>
            <person name="Rivas-Marin E."/>
            <person name="Kohn T."/>
            <person name="Peeters S.H."/>
            <person name="Heuer A."/>
            <person name="Rast P."/>
            <person name="Oberbeckmann S."/>
            <person name="Bunk B."/>
            <person name="Jeske O."/>
            <person name="Meyerdierks A."/>
            <person name="Storesund J.E."/>
            <person name="Kallscheuer N."/>
            <person name="Luecker S."/>
            <person name="Lage O.M."/>
            <person name="Pohl T."/>
            <person name="Merkel B.J."/>
            <person name="Hornburger P."/>
            <person name="Mueller R.-W."/>
            <person name="Bruemmer F."/>
            <person name="Labrenz M."/>
            <person name="Spormann A.M."/>
            <person name="Op den Camp H."/>
            <person name="Overmann J."/>
            <person name="Amann R."/>
            <person name="Jetten M.S.M."/>
            <person name="Mascher T."/>
            <person name="Medema M.H."/>
            <person name="Devos D.P."/>
            <person name="Kaster A.-K."/>
            <person name="Ovreas L."/>
            <person name="Rohde M."/>
            <person name="Galperin M.Y."/>
            <person name="Jogler C."/>
        </authorList>
    </citation>
    <scope>NUCLEOTIDE SEQUENCE [LARGE SCALE GENOMIC DNA]</scope>
    <source>
        <strain evidence="6 7">Poly30</strain>
    </source>
</reference>
<evidence type="ECO:0000256" key="1">
    <source>
        <dbReference type="ARBA" id="ARBA00001275"/>
    </source>
</evidence>
<dbReference type="Pfam" id="PF00343">
    <property type="entry name" value="Phosphorylase"/>
    <property type="match status" value="1"/>
</dbReference>
<dbReference type="PANTHER" id="PTHR42655">
    <property type="entry name" value="GLYCOGEN PHOSPHORYLASE"/>
    <property type="match status" value="1"/>
</dbReference>
<dbReference type="Gene3D" id="3.40.50.2000">
    <property type="entry name" value="Glycogen Phosphorylase B"/>
    <property type="match status" value="3"/>
</dbReference>
<feature type="modified residue" description="N6-(pyridoxal phosphate)lysine" evidence="4">
    <location>
        <position position="591"/>
    </location>
</feature>
<dbReference type="EC" id="2.4.1.1" evidence="6"/>
<dbReference type="GO" id="GO:0008184">
    <property type="term" value="F:glycogen phosphorylase activity"/>
    <property type="evidence" value="ECO:0007669"/>
    <property type="project" value="InterPro"/>
</dbReference>
<keyword evidence="4" id="KW-0663">Pyridoxal phosphate</keyword>
<evidence type="ECO:0000256" key="3">
    <source>
        <dbReference type="ARBA" id="ARBA00022533"/>
    </source>
</evidence>
<evidence type="ECO:0000256" key="4">
    <source>
        <dbReference type="PIRSR" id="PIRSR000460-1"/>
    </source>
</evidence>